<evidence type="ECO:0000256" key="4">
    <source>
        <dbReference type="ARBA" id="ARBA00023136"/>
    </source>
</evidence>
<comment type="caution">
    <text evidence="6">The sequence shown here is derived from an EMBL/GenBank/DDBJ whole genome shotgun (WGS) entry which is preliminary data.</text>
</comment>
<evidence type="ECO:0008006" key="8">
    <source>
        <dbReference type="Google" id="ProtNLM"/>
    </source>
</evidence>
<proteinExistence type="predicted"/>
<feature type="transmembrane region" description="Helical" evidence="5">
    <location>
        <begin position="117"/>
        <end position="138"/>
    </location>
</feature>
<gene>
    <name evidence="6" type="ORF">A2714_04345</name>
</gene>
<protein>
    <recommendedName>
        <fullName evidence="8">VIT family protein</fullName>
    </recommendedName>
</protein>
<evidence type="ECO:0000313" key="6">
    <source>
        <dbReference type="EMBL" id="OGM19937.1"/>
    </source>
</evidence>
<dbReference type="Pfam" id="PF01988">
    <property type="entry name" value="VIT1"/>
    <property type="match status" value="2"/>
</dbReference>
<reference evidence="6 7" key="1">
    <citation type="journal article" date="2016" name="Nat. Commun.">
        <title>Thousands of microbial genomes shed light on interconnected biogeochemical processes in an aquifer system.</title>
        <authorList>
            <person name="Anantharaman K."/>
            <person name="Brown C.T."/>
            <person name="Hug L.A."/>
            <person name="Sharon I."/>
            <person name="Castelle C.J."/>
            <person name="Probst A.J."/>
            <person name="Thomas B.C."/>
            <person name="Singh A."/>
            <person name="Wilkins M.J."/>
            <person name="Karaoz U."/>
            <person name="Brodie E.L."/>
            <person name="Williams K.H."/>
            <person name="Hubbard S.S."/>
            <person name="Banfield J.F."/>
        </authorList>
    </citation>
    <scope>NUCLEOTIDE SEQUENCE [LARGE SCALE GENOMIC DNA]</scope>
</reference>
<name>A0A1F7XXY5_9BACT</name>
<keyword evidence="2 5" id="KW-0812">Transmembrane</keyword>
<dbReference type="Proteomes" id="UP000178419">
    <property type="component" value="Unassembled WGS sequence"/>
</dbReference>
<evidence type="ECO:0000256" key="1">
    <source>
        <dbReference type="ARBA" id="ARBA00004127"/>
    </source>
</evidence>
<dbReference type="GO" id="GO:0005384">
    <property type="term" value="F:manganese ion transmembrane transporter activity"/>
    <property type="evidence" value="ECO:0007669"/>
    <property type="project" value="InterPro"/>
</dbReference>
<feature type="transmembrane region" description="Helical" evidence="5">
    <location>
        <begin position="43"/>
        <end position="67"/>
    </location>
</feature>
<feature type="transmembrane region" description="Helical" evidence="5">
    <location>
        <begin position="12"/>
        <end position="37"/>
    </location>
</feature>
<feature type="transmembrane region" description="Helical" evidence="5">
    <location>
        <begin position="88"/>
        <end position="111"/>
    </location>
</feature>
<accession>A0A1F7XXY5</accession>
<sequence>MARTTIHEKAEFLSDAIFASSDGIVTTFAIVAGAAGASLEANIVLILGFANLFADGFSMAAGSYLGVKSEIEYEEAKGKDGDDEGSPLKHGIVTFATFNIAGLIPLLPFVFGMDGAFAASTVLVGFALMTVGVLRSLYTKKNVFKSGFEMFMVGGFAAFVAFVVGFLLDHYVV</sequence>
<evidence type="ECO:0000256" key="5">
    <source>
        <dbReference type="SAM" id="Phobius"/>
    </source>
</evidence>
<feature type="transmembrane region" description="Helical" evidence="5">
    <location>
        <begin position="150"/>
        <end position="168"/>
    </location>
</feature>
<evidence type="ECO:0000313" key="7">
    <source>
        <dbReference type="Proteomes" id="UP000178419"/>
    </source>
</evidence>
<dbReference type="EMBL" id="MGGE01000058">
    <property type="protein sequence ID" value="OGM19937.1"/>
    <property type="molecule type" value="Genomic_DNA"/>
</dbReference>
<comment type="subcellular location">
    <subcellularLocation>
        <location evidence="1">Endomembrane system</location>
        <topology evidence="1">Multi-pass membrane protein</topology>
    </subcellularLocation>
</comment>
<dbReference type="InterPro" id="IPR008217">
    <property type="entry name" value="Ccc1_fam"/>
</dbReference>
<keyword evidence="4 5" id="KW-0472">Membrane</keyword>
<keyword evidence="3 5" id="KW-1133">Transmembrane helix</keyword>
<dbReference type="GO" id="GO:0012505">
    <property type="term" value="C:endomembrane system"/>
    <property type="evidence" value="ECO:0007669"/>
    <property type="project" value="UniProtKB-SubCell"/>
</dbReference>
<evidence type="ECO:0000256" key="3">
    <source>
        <dbReference type="ARBA" id="ARBA00022989"/>
    </source>
</evidence>
<dbReference type="GO" id="GO:0030026">
    <property type="term" value="P:intracellular manganese ion homeostasis"/>
    <property type="evidence" value="ECO:0007669"/>
    <property type="project" value="InterPro"/>
</dbReference>
<dbReference type="AlphaFoldDB" id="A0A1F7XXY5"/>
<dbReference type="PANTHER" id="PTHR31851">
    <property type="entry name" value="FE(2+)/MN(2+) TRANSPORTER PCL1"/>
    <property type="match status" value="1"/>
</dbReference>
<organism evidence="6 7">
    <name type="scientific">Candidatus Woesebacteria bacterium RIFCSPHIGHO2_01_FULL_38_9</name>
    <dbReference type="NCBI Taxonomy" id="1802492"/>
    <lineage>
        <taxon>Bacteria</taxon>
        <taxon>Candidatus Woeseibacteriota</taxon>
    </lineage>
</organism>
<evidence type="ECO:0000256" key="2">
    <source>
        <dbReference type="ARBA" id="ARBA00022692"/>
    </source>
</evidence>